<reference evidence="1" key="1">
    <citation type="journal article" date="2023" name="G3 (Bethesda)">
        <title>Whole genome assemblies of Zophobas morio and Tenebrio molitor.</title>
        <authorList>
            <person name="Kaur S."/>
            <person name="Stinson S.A."/>
            <person name="diCenzo G.C."/>
        </authorList>
    </citation>
    <scope>NUCLEOTIDE SEQUENCE</scope>
    <source>
        <strain evidence="1">QUZm001</strain>
    </source>
</reference>
<dbReference type="AlphaFoldDB" id="A0AA38MI17"/>
<accession>A0AA38MI17</accession>
<gene>
    <name evidence="1" type="ORF">Zmor_015978</name>
</gene>
<organism evidence="1 2">
    <name type="scientific">Zophobas morio</name>
    <dbReference type="NCBI Taxonomy" id="2755281"/>
    <lineage>
        <taxon>Eukaryota</taxon>
        <taxon>Metazoa</taxon>
        <taxon>Ecdysozoa</taxon>
        <taxon>Arthropoda</taxon>
        <taxon>Hexapoda</taxon>
        <taxon>Insecta</taxon>
        <taxon>Pterygota</taxon>
        <taxon>Neoptera</taxon>
        <taxon>Endopterygota</taxon>
        <taxon>Coleoptera</taxon>
        <taxon>Polyphaga</taxon>
        <taxon>Cucujiformia</taxon>
        <taxon>Tenebrionidae</taxon>
        <taxon>Zophobas</taxon>
    </lineage>
</organism>
<dbReference type="Proteomes" id="UP001168821">
    <property type="component" value="Unassembled WGS sequence"/>
</dbReference>
<evidence type="ECO:0000313" key="1">
    <source>
        <dbReference type="EMBL" id="KAJ3656934.1"/>
    </source>
</evidence>
<protein>
    <submittedName>
        <fullName evidence="1">Uncharacterized protein</fullName>
    </submittedName>
</protein>
<dbReference type="EMBL" id="JALNTZ010000004">
    <property type="protein sequence ID" value="KAJ3656934.1"/>
    <property type="molecule type" value="Genomic_DNA"/>
</dbReference>
<comment type="caution">
    <text evidence="1">The sequence shown here is derived from an EMBL/GenBank/DDBJ whole genome shotgun (WGS) entry which is preliminary data.</text>
</comment>
<name>A0AA38MI17_9CUCU</name>
<sequence>MQRRIQRSIYGAVLPQTMDTMFYYEKFVCRFVPTDKLMTSLEKIVPQSNNLPDFLQLSKKRVLFSGAHAHHVCGDRTDAVFIGRDPGNLSSGTRLCSRDGDMNHVG</sequence>
<evidence type="ECO:0000313" key="2">
    <source>
        <dbReference type="Proteomes" id="UP001168821"/>
    </source>
</evidence>
<proteinExistence type="predicted"/>
<keyword evidence="2" id="KW-1185">Reference proteome</keyword>